<dbReference type="Proteomes" id="UP000177528">
    <property type="component" value="Unassembled WGS sequence"/>
</dbReference>
<evidence type="ECO:0000313" key="1">
    <source>
        <dbReference type="EMBL" id="OGY33134.1"/>
    </source>
</evidence>
<comment type="caution">
    <text evidence="1">The sequence shown here is derived from an EMBL/GenBank/DDBJ whole genome shotgun (WGS) entry which is preliminary data.</text>
</comment>
<evidence type="ECO:0000313" key="2">
    <source>
        <dbReference type="Proteomes" id="UP000177528"/>
    </source>
</evidence>
<reference evidence="1 2" key="1">
    <citation type="journal article" date="2016" name="Nat. Commun.">
        <title>Thousands of microbial genomes shed light on interconnected biogeochemical processes in an aquifer system.</title>
        <authorList>
            <person name="Anantharaman K."/>
            <person name="Brown C.T."/>
            <person name="Hug L.A."/>
            <person name="Sharon I."/>
            <person name="Castelle C.J."/>
            <person name="Probst A.J."/>
            <person name="Thomas B.C."/>
            <person name="Singh A."/>
            <person name="Wilkins M.J."/>
            <person name="Karaoz U."/>
            <person name="Brodie E.L."/>
            <person name="Williams K.H."/>
            <person name="Hubbard S.S."/>
            <person name="Banfield J.F."/>
        </authorList>
    </citation>
    <scope>NUCLEOTIDE SEQUENCE [LARGE SCALE GENOMIC DNA]</scope>
</reference>
<protein>
    <submittedName>
        <fullName evidence="1">Uncharacterized protein</fullName>
    </submittedName>
</protein>
<dbReference type="AlphaFoldDB" id="A0A1G1WZK1"/>
<dbReference type="EMBL" id="MHHR01000033">
    <property type="protein sequence ID" value="OGY33134.1"/>
    <property type="molecule type" value="Genomic_DNA"/>
</dbReference>
<name>A0A1G1WZK1_9BACT</name>
<sequence>MSKPRRTERKIRQRRKGKLALLKAKYVGAKTQDTKEKVLAKAILVSPTITKEAYKLAWEK</sequence>
<accession>A0A1G1WZK1</accession>
<proteinExistence type="predicted"/>
<gene>
    <name evidence="1" type="ORF">A3D99_01595</name>
</gene>
<organism evidence="1 2">
    <name type="scientific">Candidatus Andersenbacteria bacterium RIFCSPHIGHO2_12_FULL_45_11</name>
    <dbReference type="NCBI Taxonomy" id="1797281"/>
    <lineage>
        <taxon>Bacteria</taxon>
        <taxon>Candidatus Anderseniibacteriota</taxon>
    </lineage>
</organism>